<reference evidence="3 4" key="1">
    <citation type="submission" date="2019-06" db="EMBL/GenBank/DDBJ databases">
        <title>A chromosomal-level reference genome of Carpinus fangiana (Coryloideae, Betulaceae).</title>
        <authorList>
            <person name="Yang X."/>
            <person name="Wang Z."/>
            <person name="Zhang L."/>
            <person name="Hao G."/>
            <person name="Liu J."/>
            <person name="Yang Y."/>
        </authorList>
    </citation>
    <scope>NUCLEOTIDE SEQUENCE [LARGE SCALE GENOMIC DNA]</scope>
    <source>
        <strain evidence="3">Cfa_2016G</strain>
        <tissue evidence="3">Leaf</tissue>
    </source>
</reference>
<dbReference type="Proteomes" id="UP000327013">
    <property type="component" value="Chromosome 2"/>
</dbReference>
<dbReference type="GO" id="GO:0009409">
    <property type="term" value="P:response to cold"/>
    <property type="evidence" value="ECO:0007669"/>
    <property type="project" value="TreeGrafter"/>
</dbReference>
<dbReference type="AlphaFoldDB" id="A0A5N6QS85"/>
<dbReference type="GO" id="GO:0005509">
    <property type="term" value="F:calcium ion binding"/>
    <property type="evidence" value="ECO:0007669"/>
    <property type="project" value="InterPro"/>
</dbReference>
<dbReference type="GO" id="GO:0009651">
    <property type="term" value="P:response to salt stress"/>
    <property type="evidence" value="ECO:0007669"/>
    <property type="project" value="TreeGrafter"/>
</dbReference>
<evidence type="ECO:0008006" key="5">
    <source>
        <dbReference type="Google" id="ProtNLM"/>
    </source>
</evidence>
<dbReference type="PRINTS" id="PR00196">
    <property type="entry name" value="ANNEXIN"/>
</dbReference>
<dbReference type="GO" id="GO:0005544">
    <property type="term" value="F:calcium-dependent phospholipid binding"/>
    <property type="evidence" value="ECO:0007669"/>
    <property type="project" value="InterPro"/>
</dbReference>
<organism evidence="3 4">
    <name type="scientific">Carpinus fangiana</name>
    <dbReference type="NCBI Taxonomy" id="176857"/>
    <lineage>
        <taxon>Eukaryota</taxon>
        <taxon>Viridiplantae</taxon>
        <taxon>Streptophyta</taxon>
        <taxon>Embryophyta</taxon>
        <taxon>Tracheophyta</taxon>
        <taxon>Spermatophyta</taxon>
        <taxon>Magnoliopsida</taxon>
        <taxon>eudicotyledons</taxon>
        <taxon>Gunneridae</taxon>
        <taxon>Pentapetalae</taxon>
        <taxon>rosids</taxon>
        <taxon>fabids</taxon>
        <taxon>Fagales</taxon>
        <taxon>Betulaceae</taxon>
        <taxon>Carpinus</taxon>
    </lineage>
</organism>
<evidence type="ECO:0000256" key="1">
    <source>
        <dbReference type="ARBA" id="ARBA00022737"/>
    </source>
</evidence>
<dbReference type="OrthoDB" id="37886at2759"/>
<dbReference type="PANTHER" id="PTHR10502:SF207">
    <property type="entry name" value="OS09G0368850 PROTEIN"/>
    <property type="match status" value="1"/>
</dbReference>
<dbReference type="GO" id="GO:0005886">
    <property type="term" value="C:plasma membrane"/>
    <property type="evidence" value="ECO:0007669"/>
    <property type="project" value="TreeGrafter"/>
</dbReference>
<dbReference type="InterPro" id="IPR037104">
    <property type="entry name" value="Annexin_sf"/>
</dbReference>
<keyword evidence="4" id="KW-1185">Reference proteome</keyword>
<dbReference type="GO" id="GO:0001786">
    <property type="term" value="F:phosphatidylserine binding"/>
    <property type="evidence" value="ECO:0007669"/>
    <property type="project" value="TreeGrafter"/>
</dbReference>
<dbReference type="GO" id="GO:0005737">
    <property type="term" value="C:cytoplasm"/>
    <property type="evidence" value="ECO:0007669"/>
    <property type="project" value="TreeGrafter"/>
</dbReference>
<dbReference type="GO" id="GO:0009408">
    <property type="term" value="P:response to heat"/>
    <property type="evidence" value="ECO:0007669"/>
    <property type="project" value="TreeGrafter"/>
</dbReference>
<gene>
    <name evidence="3" type="ORF">FH972_005612</name>
</gene>
<name>A0A5N6QS85_9ROSI</name>
<keyword evidence="1" id="KW-0677">Repeat</keyword>
<accession>A0A5N6QS85</accession>
<dbReference type="PROSITE" id="PS51897">
    <property type="entry name" value="ANNEXIN_2"/>
    <property type="match status" value="1"/>
</dbReference>
<dbReference type="InterPro" id="IPR018502">
    <property type="entry name" value="Annexin_repeat"/>
</dbReference>
<protein>
    <recommendedName>
        <fullName evidence="5">Annexin</fullName>
    </recommendedName>
</protein>
<evidence type="ECO:0000313" key="4">
    <source>
        <dbReference type="Proteomes" id="UP000327013"/>
    </source>
</evidence>
<keyword evidence="2" id="KW-0041">Annexin</keyword>
<proteinExistence type="predicted"/>
<dbReference type="InterPro" id="IPR001464">
    <property type="entry name" value="Annexin"/>
</dbReference>
<dbReference type="GO" id="GO:0009414">
    <property type="term" value="P:response to water deprivation"/>
    <property type="evidence" value="ECO:0007669"/>
    <property type="project" value="TreeGrafter"/>
</dbReference>
<dbReference type="PANTHER" id="PTHR10502">
    <property type="entry name" value="ANNEXIN"/>
    <property type="match status" value="1"/>
</dbReference>
<dbReference type="SMART" id="SM00335">
    <property type="entry name" value="ANX"/>
    <property type="match status" value="2"/>
</dbReference>
<dbReference type="EMBL" id="CM017322">
    <property type="protein sequence ID" value="KAE8009160.1"/>
    <property type="molecule type" value="Genomic_DNA"/>
</dbReference>
<dbReference type="SUPFAM" id="SSF47874">
    <property type="entry name" value="Annexin"/>
    <property type="match status" value="1"/>
</dbReference>
<evidence type="ECO:0000256" key="2">
    <source>
        <dbReference type="ARBA" id="ARBA00023216"/>
    </source>
</evidence>
<dbReference type="Pfam" id="PF00191">
    <property type="entry name" value="Annexin"/>
    <property type="match status" value="2"/>
</dbReference>
<sequence length="324" mass="36534">MATTSFQSSTQYELDCQYLHSYFSGNVGAINNQKLVEIFVYRNSNEFKFIRQTYTALFGQNILHLISTTQRNNPFARAAYLRMAEPQERDAEIMRNSLFGGSLNVNTLVEIACSRPSEELQRIKQAYRSRFNSDLEQDVTAKINGGFKEILLAVLKSCRSYGGKVDMSMAMCDAKTLYEAVESGRTVDQKTIISVLSQRNSGQIKAILVSYKQLYGQEFSKFMKQSKCGQFGKEVGIVIRCIQNPGKFFAKQLMMGMKSADDVREILIRSVITRSEIDVKDIDEAFAAKTGSSVENLVRGEFNRNKDQNGEIVAAILIGLMKRN</sequence>
<evidence type="ECO:0000313" key="3">
    <source>
        <dbReference type="EMBL" id="KAE8009160.1"/>
    </source>
</evidence>
<dbReference type="Gene3D" id="1.10.220.10">
    <property type="entry name" value="Annexin"/>
    <property type="match status" value="3"/>
</dbReference>